<proteinExistence type="inferred from homology"/>
<evidence type="ECO:0000313" key="13">
    <source>
        <dbReference type="EMBL" id="RFO97302.1"/>
    </source>
</evidence>
<keyword evidence="14" id="KW-1185">Reference proteome</keyword>
<dbReference type="OrthoDB" id="9778595at2"/>
<feature type="binding site" evidence="11">
    <location>
        <position position="172"/>
    </location>
    <ligand>
        <name>Mg(2+)</name>
        <dbReference type="ChEBI" id="CHEBI:18420"/>
    </ligand>
</feature>
<dbReference type="AlphaFoldDB" id="A0A3E1RE49"/>
<comment type="caution">
    <text evidence="13">The sequence shown here is derived from an EMBL/GenBank/DDBJ whole genome shotgun (WGS) entry which is preliminary data.</text>
</comment>
<sequence>MKRRAFMQLGLGSALGAVQASAGASPLVWRSRTLGAMGTSMRLQLAHTDAAQAEQALAAAIADIRSIEDQMSLFREDSALCQLNRTGVLTQAPADLLQVLHTAAQVSERSQGAFDITVQPLWQVFDAARQQGRLPSAAEVSAARSKVDWRGVQVRGDTVRLQQRGMALTLNGIAQGYAADKVRARLQALGVQHALVDAGEYAALGQAAHAGDWTLGVASPRGAHALLAGIALQGRCVATSADDQCCFSADYRNHHIFDPRTGYSPQALSSVSVMADSAVQADAITKVLFMAGYEQALPLAKAWGVEVLVVDKQGRWQASAGLPLRAI</sequence>
<keyword evidence="7 10" id="KW-0460">Magnesium</keyword>
<evidence type="ECO:0000256" key="4">
    <source>
        <dbReference type="ARBA" id="ARBA00022679"/>
    </source>
</evidence>
<keyword evidence="12" id="KW-0732">Signal</keyword>
<reference evidence="13 14" key="1">
    <citation type="submission" date="2018-05" db="EMBL/GenBank/DDBJ databases">
        <title>Rhodoferax soyangensis sp.nov., isolated from an oligotrophic freshwater lake.</title>
        <authorList>
            <person name="Park M."/>
        </authorList>
    </citation>
    <scope>NUCLEOTIDE SEQUENCE [LARGE SCALE GENOMIC DNA]</scope>
    <source>
        <strain evidence="13 14">IMCC26218</strain>
    </source>
</reference>
<feature type="chain" id="PRO_5039925721" description="FAD:protein FMN transferase" evidence="12">
    <location>
        <begin position="23"/>
        <end position="327"/>
    </location>
</feature>
<dbReference type="PANTHER" id="PTHR30040">
    <property type="entry name" value="THIAMINE BIOSYNTHESIS LIPOPROTEIN APBE"/>
    <property type="match status" value="1"/>
</dbReference>
<dbReference type="Pfam" id="PF02424">
    <property type="entry name" value="ApbE"/>
    <property type="match status" value="1"/>
</dbReference>
<evidence type="ECO:0000256" key="12">
    <source>
        <dbReference type="SAM" id="SignalP"/>
    </source>
</evidence>
<comment type="catalytic activity">
    <reaction evidence="9 10">
        <text>L-threonyl-[protein] + FAD = FMN-L-threonyl-[protein] + AMP + H(+)</text>
        <dbReference type="Rhea" id="RHEA:36847"/>
        <dbReference type="Rhea" id="RHEA-COMP:11060"/>
        <dbReference type="Rhea" id="RHEA-COMP:11061"/>
        <dbReference type="ChEBI" id="CHEBI:15378"/>
        <dbReference type="ChEBI" id="CHEBI:30013"/>
        <dbReference type="ChEBI" id="CHEBI:57692"/>
        <dbReference type="ChEBI" id="CHEBI:74257"/>
        <dbReference type="ChEBI" id="CHEBI:456215"/>
        <dbReference type="EC" id="2.7.1.180"/>
    </reaction>
</comment>
<keyword evidence="5 10" id="KW-0479">Metal-binding</keyword>
<keyword evidence="6 10" id="KW-0274">FAD</keyword>
<dbReference type="InterPro" id="IPR024932">
    <property type="entry name" value="ApbE"/>
</dbReference>
<dbReference type="EC" id="2.7.1.180" evidence="1 10"/>
<accession>A0A3E1RE49</accession>
<evidence type="ECO:0000256" key="2">
    <source>
        <dbReference type="ARBA" id="ARBA00016337"/>
    </source>
</evidence>
<evidence type="ECO:0000256" key="10">
    <source>
        <dbReference type="PIRNR" id="PIRNR006268"/>
    </source>
</evidence>
<evidence type="ECO:0000256" key="7">
    <source>
        <dbReference type="ARBA" id="ARBA00022842"/>
    </source>
</evidence>
<feature type="signal peptide" evidence="12">
    <location>
        <begin position="1"/>
        <end position="22"/>
    </location>
</feature>
<evidence type="ECO:0000256" key="5">
    <source>
        <dbReference type="ARBA" id="ARBA00022723"/>
    </source>
</evidence>
<dbReference type="EMBL" id="QFZK01000004">
    <property type="protein sequence ID" value="RFO97302.1"/>
    <property type="molecule type" value="Genomic_DNA"/>
</dbReference>
<dbReference type="SUPFAM" id="SSF143631">
    <property type="entry name" value="ApbE-like"/>
    <property type="match status" value="1"/>
</dbReference>
<dbReference type="GO" id="GO:0046872">
    <property type="term" value="F:metal ion binding"/>
    <property type="evidence" value="ECO:0007669"/>
    <property type="project" value="UniProtKB-UniRule"/>
</dbReference>
<evidence type="ECO:0000313" key="14">
    <source>
        <dbReference type="Proteomes" id="UP000260665"/>
    </source>
</evidence>
<keyword evidence="3 10" id="KW-0285">Flavoprotein</keyword>
<evidence type="ECO:0000256" key="3">
    <source>
        <dbReference type="ARBA" id="ARBA00022630"/>
    </source>
</evidence>
<dbReference type="InterPro" id="IPR003374">
    <property type="entry name" value="ApbE-like_sf"/>
</dbReference>
<dbReference type="RefSeq" id="WP_117176353.1">
    <property type="nucleotide sequence ID" value="NZ_QFZK01000004.1"/>
</dbReference>
<evidence type="ECO:0000256" key="9">
    <source>
        <dbReference type="ARBA" id="ARBA00048540"/>
    </source>
</evidence>
<evidence type="ECO:0000256" key="1">
    <source>
        <dbReference type="ARBA" id="ARBA00011955"/>
    </source>
</evidence>
<feature type="binding site" evidence="11">
    <location>
        <position position="282"/>
    </location>
    <ligand>
        <name>Mg(2+)</name>
        <dbReference type="ChEBI" id="CHEBI:18420"/>
    </ligand>
</feature>
<evidence type="ECO:0000256" key="11">
    <source>
        <dbReference type="PIRSR" id="PIRSR006268-2"/>
    </source>
</evidence>
<dbReference type="GO" id="GO:0016740">
    <property type="term" value="F:transferase activity"/>
    <property type="evidence" value="ECO:0007669"/>
    <property type="project" value="UniProtKB-UniRule"/>
</dbReference>
<protein>
    <recommendedName>
        <fullName evidence="2 10">FAD:protein FMN transferase</fullName>
        <ecNumber evidence="1 10">2.7.1.180</ecNumber>
    </recommendedName>
    <alternativeName>
        <fullName evidence="8 10">Flavin transferase</fullName>
    </alternativeName>
</protein>
<evidence type="ECO:0000256" key="8">
    <source>
        <dbReference type="ARBA" id="ARBA00031306"/>
    </source>
</evidence>
<gene>
    <name evidence="13" type="ORF">DIC66_09245</name>
</gene>
<dbReference type="Proteomes" id="UP000260665">
    <property type="component" value="Unassembled WGS sequence"/>
</dbReference>
<dbReference type="Gene3D" id="3.10.520.10">
    <property type="entry name" value="ApbE-like domains"/>
    <property type="match status" value="1"/>
</dbReference>
<dbReference type="PANTHER" id="PTHR30040:SF2">
    <property type="entry name" value="FAD:PROTEIN FMN TRANSFERASE"/>
    <property type="match status" value="1"/>
</dbReference>
<evidence type="ECO:0000256" key="6">
    <source>
        <dbReference type="ARBA" id="ARBA00022827"/>
    </source>
</evidence>
<organism evidence="13 14">
    <name type="scientific">Rhodoferax lacus</name>
    <dbReference type="NCBI Taxonomy" id="2184758"/>
    <lineage>
        <taxon>Bacteria</taxon>
        <taxon>Pseudomonadati</taxon>
        <taxon>Pseudomonadota</taxon>
        <taxon>Betaproteobacteria</taxon>
        <taxon>Burkholderiales</taxon>
        <taxon>Comamonadaceae</taxon>
        <taxon>Rhodoferax</taxon>
    </lineage>
</organism>
<dbReference type="PIRSF" id="PIRSF006268">
    <property type="entry name" value="ApbE"/>
    <property type="match status" value="1"/>
</dbReference>
<comment type="cofactor">
    <cofactor evidence="11">
        <name>Mg(2+)</name>
        <dbReference type="ChEBI" id="CHEBI:18420"/>
    </cofactor>
    <cofactor evidence="11">
        <name>Mn(2+)</name>
        <dbReference type="ChEBI" id="CHEBI:29035"/>
    </cofactor>
    <text evidence="11">Magnesium. Can also use manganese.</text>
</comment>
<comment type="similarity">
    <text evidence="10">Belongs to the ApbE family.</text>
</comment>
<name>A0A3E1RE49_9BURK</name>
<keyword evidence="4 10" id="KW-0808">Transferase</keyword>